<comment type="subcellular location">
    <subcellularLocation>
        <location evidence="1">Periplasm</location>
    </subcellularLocation>
</comment>
<dbReference type="OrthoDB" id="9772435at2"/>
<evidence type="ECO:0000313" key="6">
    <source>
        <dbReference type="EMBL" id="RKN72409.1"/>
    </source>
</evidence>
<gene>
    <name evidence="6" type="ORF">D7M11_28435</name>
</gene>
<dbReference type="InterPro" id="IPR012480">
    <property type="entry name" value="Hepar_II_III_C"/>
</dbReference>
<evidence type="ECO:0000313" key="7">
    <source>
        <dbReference type="Proteomes" id="UP000282311"/>
    </source>
</evidence>
<proteinExistence type="predicted"/>
<keyword evidence="2" id="KW-0732">Signal</keyword>
<keyword evidence="3" id="KW-0574">Periplasm</keyword>
<dbReference type="Gene3D" id="2.60.40.1190">
    <property type="match status" value="1"/>
</dbReference>
<evidence type="ECO:0000259" key="5">
    <source>
        <dbReference type="Pfam" id="PF07940"/>
    </source>
</evidence>
<keyword evidence="7" id="KW-1185">Reference proteome</keyword>
<dbReference type="Proteomes" id="UP000282311">
    <property type="component" value="Unassembled WGS sequence"/>
</dbReference>
<feature type="domain" description="Heparinase II/III-like C-terminal" evidence="5">
    <location>
        <begin position="723"/>
        <end position="840"/>
    </location>
</feature>
<dbReference type="EMBL" id="RBAH01000027">
    <property type="protein sequence ID" value="RKN72409.1"/>
    <property type="molecule type" value="Genomic_DNA"/>
</dbReference>
<protein>
    <recommendedName>
        <fullName evidence="5">Heparinase II/III-like C-terminal domain-containing protein</fullName>
    </recommendedName>
</protein>
<organism evidence="6 7">
    <name type="scientific">Paenibacillus ginsengarvi</name>
    <dbReference type="NCBI Taxonomy" id="400777"/>
    <lineage>
        <taxon>Bacteria</taxon>
        <taxon>Bacillati</taxon>
        <taxon>Bacillota</taxon>
        <taxon>Bacilli</taxon>
        <taxon>Bacillales</taxon>
        <taxon>Paenibacillaceae</taxon>
        <taxon>Paenibacillus</taxon>
    </lineage>
</organism>
<dbReference type="InterPro" id="IPR008929">
    <property type="entry name" value="Chondroitin_lyas"/>
</dbReference>
<dbReference type="Pfam" id="PF07940">
    <property type="entry name" value="Hepar_II_III_C"/>
    <property type="match status" value="1"/>
</dbReference>
<dbReference type="PANTHER" id="PTHR39210">
    <property type="entry name" value="HEPARIN-SULFATE LYASE"/>
    <property type="match status" value="1"/>
</dbReference>
<evidence type="ECO:0000256" key="2">
    <source>
        <dbReference type="ARBA" id="ARBA00022729"/>
    </source>
</evidence>
<evidence type="ECO:0000256" key="1">
    <source>
        <dbReference type="ARBA" id="ARBA00004418"/>
    </source>
</evidence>
<sequence>MNPLKGDNGAVRIYTDKWTVMDMVAPTADDQDRIGQRDGSIEGFVTAFYNGPAGPDTRARLVCDGEYLHIGLASERADETSPDAENVFILLATPADGNLFYSVPIEVSPGSHPTIIGYNNWTGAEPKDRRQTIVTLTEETGVRTVVAKGEDGSWRADAAIPLTAFNDADLRTGAEWGLAIVRYGGPGGAIPLSSWVPIRTGTVRMDDVRRSLDQRVFHLDLYVANEGRLGTVFVGKSPGGRLSSAIKLLYTSFTEKKLILHVDDRSAAALAQGLVMHWIDPSGRRTSITLRVSVGPSGEWSLCFSHPEPLEDGLYQLRLLAGGEGADGKRFDIVCFDRFDLIAAGERLAGAAAALPSDSGGSKKQVSSAPPSEKVRFLERLVPNQVGFFAAGVPHRPLLGFRSANYTWSPESPWSIVSVDEGGMSYPNDRYPESNKLTVRNRKGEPVDYPYYEDELGRRYFLSAHLWHHQRKYAVAETCKLASVDPLGAARLLLRFAIAYEGWVRFNDSVWVQHPIPGYAEPPYPYFGGLWDRWSSMDLHGLLPLIDAFLEVERTNAFELLGAEAGADVRARIVERMLRPSLESVLSYPVLQHNIEFPNWIGLIRLGMALREPQYVHEAVERMIRFVQSSYLADGFWKEISLSYHRQTYGGLIQTIRALDGWSDPPGYVSPRDGRRYDNFDSRSAVPQLARMLELPDLLAYPDGKNVPINDTWAFQTAPAPRSTRSLVVPQAGIAKLTRGEGPGQAQLYLTFSPNNGHDHKDPLGIALYAERTELLPDLGYTHTFYRQWSVSTLGHNTVTVNGRDARINGEARRGGSIQAFAAEGNVQVIRACQETAYEEVEEYSRELWFVGFAGAAGAEGYTVDLFRVNGGLRHEYTLNGEANGDSDMAANIGMTDYGPYLVEGQPEIVLPKQETDYGGTSDNQYYAYTYVKQVKTAKLPEGVYDMTLTSGDGKRVRAGLKLFGHVGKGNNRLFLGRAPSIRSTRLLGLDGDRNSEAVLYDMPKWIVRRDSRDGSALDSQFVHVMEPFAAGVKPAIERVEVPLSDEAAKRAVVTVTYGSVTDVLMSAPHYDGSEPLRAGEWELEGKGGFIRFENGVVRYMMLVGGSRLTAGDRTVQGVGPITGIIQAVRQPDRTGGEHALIVDGDIPRSVVGRYVVITHPDGTTAAYPIASVTPLAPSGQTAIGLDGDPGFLYADAAASGAAAGRSSRMTHFPGTEWTGSHSFRIDNVVTVSFPRE</sequence>
<evidence type="ECO:0000256" key="3">
    <source>
        <dbReference type="ARBA" id="ARBA00022764"/>
    </source>
</evidence>
<dbReference type="Gene3D" id="1.50.10.100">
    <property type="entry name" value="Chondroitin AC/alginate lyase"/>
    <property type="match status" value="1"/>
</dbReference>
<dbReference type="GO" id="GO:0016829">
    <property type="term" value="F:lyase activity"/>
    <property type="evidence" value="ECO:0007669"/>
    <property type="project" value="UniProtKB-KW"/>
</dbReference>
<name>A0A3B0BJ20_9BACL</name>
<dbReference type="PANTHER" id="PTHR39210:SF1">
    <property type="entry name" value="HEPARIN-SULFATE LYASE"/>
    <property type="match status" value="1"/>
</dbReference>
<dbReference type="RefSeq" id="WP_120750658.1">
    <property type="nucleotide sequence ID" value="NZ_RBAH01000027.1"/>
</dbReference>
<comment type="caution">
    <text evidence="6">The sequence shown here is derived from an EMBL/GenBank/DDBJ whole genome shotgun (WGS) entry which is preliminary data.</text>
</comment>
<dbReference type="SUPFAM" id="SSF49344">
    <property type="entry name" value="CBD9-like"/>
    <property type="match status" value="1"/>
</dbReference>
<dbReference type="AlphaFoldDB" id="A0A3B0BJ20"/>
<accession>A0A3B0BJ20</accession>
<reference evidence="6 7" key="1">
    <citation type="journal article" date="2007" name="Int. J. Syst. Evol. Microbiol.">
        <title>Paenibacillus ginsengarvi sp. nov., isolated from soil from ginseng cultivation.</title>
        <authorList>
            <person name="Yoon M.H."/>
            <person name="Ten L.N."/>
            <person name="Im W.T."/>
        </authorList>
    </citation>
    <scope>NUCLEOTIDE SEQUENCE [LARGE SCALE GENOMIC DNA]</scope>
    <source>
        <strain evidence="6 7">KCTC 13059</strain>
    </source>
</reference>
<evidence type="ECO:0000256" key="4">
    <source>
        <dbReference type="ARBA" id="ARBA00023239"/>
    </source>
</evidence>
<dbReference type="GO" id="GO:0042597">
    <property type="term" value="C:periplasmic space"/>
    <property type="evidence" value="ECO:0007669"/>
    <property type="project" value="UniProtKB-SubCell"/>
</dbReference>
<dbReference type="SUPFAM" id="SSF48230">
    <property type="entry name" value="Chondroitin AC/alginate lyase"/>
    <property type="match status" value="1"/>
</dbReference>
<keyword evidence="4" id="KW-0456">Lyase</keyword>
<dbReference type="Gene3D" id="2.70.98.70">
    <property type="match status" value="1"/>
</dbReference>